<evidence type="ECO:0000256" key="4">
    <source>
        <dbReference type="ARBA" id="ARBA00022692"/>
    </source>
</evidence>
<evidence type="ECO:0000256" key="2">
    <source>
        <dbReference type="ARBA" id="ARBA00008335"/>
    </source>
</evidence>
<protein>
    <submittedName>
        <fullName evidence="9">MFS transporter</fullName>
    </submittedName>
</protein>
<feature type="transmembrane region" description="Helical" evidence="7">
    <location>
        <begin position="218"/>
        <end position="241"/>
    </location>
</feature>
<dbReference type="KEGG" id="tog:HNI00_00780"/>
<dbReference type="InterPro" id="IPR051788">
    <property type="entry name" value="MFS_Transporter"/>
</dbReference>
<dbReference type="EMBL" id="CP053540">
    <property type="protein sequence ID" value="WOB41871.1"/>
    <property type="molecule type" value="Genomic_DNA"/>
</dbReference>
<feature type="transmembrane region" description="Helical" evidence="7">
    <location>
        <begin position="48"/>
        <end position="66"/>
    </location>
</feature>
<evidence type="ECO:0000313" key="9">
    <source>
        <dbReference type="EMBL" id="WOB41871.1"/>
    </source>
</evidence>
<feature type="transmembrane region" description="Helical" evidence="7">
    <location>
        <begin position="370"/>
        <end position="390"/>
    </location>
</feature>
<feature type="transmembrane region" description="Helical" evidence="7">
    <location>
        <begin position="340"/>
        <end position="364"/>
    </location>
</feature>
<keyword evidence="4 7" id="KW-0812">Transmembrane</keyword>
<dbReference type="PANTHER" id="PTHR23514">
    <property type="entry name" value="BYPASS OF STOP CODON PROTEIN 6"/>
    <property type="match status" value="1"/>
</dbReference>
<keyword evidence="5 7" id="KW-1133">Transmembrane helix</keyword>
<dbReference type="PROSITE" id="PS50850">
    <property type="entry name" value="MFS"/>
    <property type="match status" value="1"/>
</dbReference>
<feature type="transmembrane region" description="Helical" evidence="7">
    <location>
        <begin position="167"/>
        <end position="188"/>
    </location>
</feature>
<comment type="subcellular location">
    <subcellularLocation>
        <location evidence="1">Cell membrane</location>
        <topology evidence="1">Multi-pass membrane protein</topology>
    </subcellularLocation>
</comment>
<dbReference type="Pfam" id="PF07690">
    <property type="entry name" value="MFS_1"/>
    <property type="match status" value="1"/>
</dbReference>
<dbReference type="InterPro" id="IPR011701">
    <property type="entry name" value="MFS"/>
</dbReference>
<dbReference type="GO" id="GO:0005886">
    <property type="term" value="C:plasma membrane"/>
    <property type="evidence" value="ECO:0007669"/>
    <property type="project" value="UniProtKB-SubCell"/>
</dbReference>
<evidence type="ECO:0000256" key="3">
    <source>
        <dbReference type="ARBA" id="ARBA00022448"/>
    </source>
</evidence>
<feature type="transmembrane region" description="Helical" evidence="7">
    <location>
        <begin position="103"/>
        <end position="127"/>
    </location>
</feature>
<dbReference type="PANTHER" id="PTHR23514:SF3">
    <property type="entry name" value="BYPASS OF STOP CODON PROTEIN 6"/>
    <property type="match status" value="1"/>
</dbReference>
<feature type="transmembrane region" description="Helical" evidence="7">
    <location>
        <begin position="309"/>
        <end position="328"/>
    </location>
</feature>
<comment type="similarity">
    <text evidence="2">Belongs to the major facilitator superfamily.</text>
</comment>
<evidence type="ECO:0000256" key="6">
    <source>
        <dbReference type="ARBA" id="ARBA00023136"/>
    </source>
</evidence>
<dbReference type="RefSeq" id="WP_316789826.1">
    <property type="nucleotide sequence ID" value="NZ_CP053540.1"/>
</dbReference>
<feature type="transmembrane region" description="Helical" evidence="7">
    <location>
        <begin position="12"/>
        <end position="36"/>
    </location>
</feature>
<dbReference type="AlphaFoldDB" id="A0AA96Y2S0"/>
<keyword evidence="3" id="KW-0813">Transport</keyword>
<feature type="transmembrane region" description="Helical" evidence="7">
    <location>
        <begin position="253"/>
        <end position="273"/>
    </location>
</feature>
<reference evidence="9" key="1">
    <citation type="submission" date="2020-05" db="EMBL/GenBank/DDBJ databases">
        <authorList>
            <person name="Zhu T."/>
            <person name="Keshari N."/>
            <person name="Lu X."/>
        </authorList>
    </citation>
    <scope>NUCLEOTIDE SEQUENCE</scope>
    <source>
        <strain evidence="9">NK1-22</strain>
    </source>
</reference>
<dbReference type="Gene3D" id="1.20.1250.20">
    <property type="entry name" value="MFS general substrate transporter like domains"/>
    <property type="match status" value="2"/>
</dbReference>
<feature type="transmembrane region" description="Helical" evidence="7">
    <location>
        <begin position="78"/>
        <end position="97"/>
    </location>
</feature>
<evidence type="ECO:0000256" key="7">
    <source>
        <dbReference type="SAM" id="Phobius"/>
    </source>
</evidence>
<feature type="transmembrane region" description="Helical" evidence="7">
    <location>
        <begin position="139"/>
        <end position="161"/>
    </location>
</feature>
<evidence type="ECO:0000259" key="8">
    <source>
        <dbReference type="PROSITE" id="PS50850"/>
    </source>
</evidence>
<proteinExistence type="inferred from homology"/>
<evidence type="ECO:0000256" key="1">
    <source>
        <dbReference type="ARBA" id="ARBA00004651"/>
    </source>
</evidence>
<dbReference type="SUPFAM" id="SSF103473">
    <property type="entry name" value="MFS general substrate transporter"/>
    <property type="match status" value="1"/>
</dbReference>
<dbReference type="GO" id="GO:0022857">
    <property type="term" value="F:transmembrane transporter activity"/>
    <property type="evidence" value="ECO:0007669"/>
    <property type="project" value="InterPro"/>
</dbReference>
<evidence type="ECO:0000256" key="5">
    <source>
        <dbReference type="ARBA" id="ARBA00022989"/>
    </source>
</evidence>
<feature type="domain" description="Major facilitator superfamily (MFS) profile" evidence="8">
    <location>
        <begin position="14"/>
        <end position="394"/>
    </location>
</feature>
<dbReference type="InterPro" id="IPR036259">
    <property type="entry name" value="MFS_trans_sf"/>
</dbReference>
<gene>
    <name evidence="9" type="ORF">HNI00_00780</name>
</gene>
<name>A0AA96Y2S0_9CYAN</name>
<dbReference type="InterPro" id="IPR020846">
    <property type="entry name" value="MFS_dom"/>
</dbReference>
<accession>A0AA96Y2S0</accession>
<organism evidence="9">
    <name type="scientific">Thermoleptolyngbya oregonensis NK1-22</name>
    <dbReference type="NCBI Taxonomy" id="2547457"/>
    <lineage>
        <taxon>Bacteria</taxon>
        <taxon>Bacillati</taxon>
        <taxon>Cyanobacteriota</taxon>
        <taxon>Cyanophyceae</taxon>
        <taxon>Oculatellales</taxon>
        <taxon>Oculatellaceae</taxon>
        <taxon>Thermoleptolyngbya</taxon>
    </lineage>
</organism>
<sequence length="400" mass="41959">MAQLFSQPSPRWIGVAIAFYSFIAIGIAEGGLGVLLPSILQEYSLTPASVTLLFVSQITGYIFAAFTSSLISSRLGLARMLLMAAGTLTLALAIYATSPVWGLMVAAGTLLGLGIGLIDAGVNTYIVQDERGASLIGTLHGFYGVGALSGPAIATTLLAMGMTWRQVYGVLTGVVGLLIAALLAVLVIRYPPMHLRDVATSEGASAAQNLGRSLRHPAVLLTGLLLLVYVGTEAAIGNWAYTVQSVGRSMSPLAAGYGVAAYWLGLTVGRFGLDYCLRRVGAVRMISLSLTLLLIGLFAWWQLPDQWLSLPMIGLALAAIFPATIWLVPQRLPAELVPGGISFATSAASFGAAIIPTSAGWIANATSLESIPVLMLPLAIAMILIHLWLVQHSPSDRSLS</sequence>
<keyword evidence="6 7" id="KW-0472">Membrane</keyword>
<feature type="transmembrane region" description="Helical" evidence="7">
    <location>
        <begin position="285"/>
        <end position="303"/>
    </location>
</feature>